<organism evidence="1 2">
    <name type="scientific">Brachionus calyciflorus</name>
    <dbReference type="NCBI Taxonomy" id="104777"/>
    <lineage>
        <taxon>Eukaryota</taxon>
        <taxon>Metazoa</taxon>
        <taxon>Spiralia</taxon>
        <taxon>Gnathifera</taxon>
        <taxon>Rotifera</taxon>
        <taxon>Eurotatoria</taxon>
        <taxon>Monogononta</taxon>
        <taxon>Pseudotrocha</taxon>
        <taxon>Ploima</taxon>
        <taxon>Brachionidae</taxon>
        <taxon>Brachionus</taxon>
    </lineage>
</organism>
<name>A0A814PKX4_9BILA</name>
<dbReference type="Proteomes" id="UP000663879">
    <property type="component" value="Unassembled WGS sequence"/>
</dbReference>
<gene>
    <name evidence="1" type="ORF">OXX778_LOCUS21458</name>
</gene>
<dbReference type="SUPFAM" id="SSF53098">
    <property type="entry name" value="Ribonuclease H-like"/>
    <property type="match status" value="1"/>
</dbReference>
<proteinExistence type="predicted"/>
<dbReference type="AlphaFoldDB" id="A0A814PKX4"/>
<dbReference type="OrthoDB" id="10057873at2759"/>
<dbReference type="EMBL" id="CAJNOC010007943">
    <property type="protein sequence ID" value="CAF1107380.1"/>
    <property type="molecule type" value="Genomic_DNA"/>
</dbReference>
<comment type="caution">
    <text evidence="1">The sequence shown here is derived from an EMBL/GenBank/DDBJ whole genome shotgun (WGS) entry which is preliminary data.</text>
</comment>
<dbReference type="InterPro" id="IPR052717">
    <property type="entry name" value="Vacuolar_transposase_reg"/>
</dbReference>
<keyword evidence="2" id="KW-1185">Reference proteome</keyword>
<dbReference type="GO" id="GO:0005634">
    <property type="term" value="C:nucleus"/>
    <property type="evidence" value="ECO:0007669"/>
    <property type="project" value="TreeGrafter"/>
</dbReference>
<feature type="non-terminal residue" evidence="1">
    <location>
        <position position="1"/>
    </location>
</feature>
<evidence type="ECO:0000313" key="1">
    <source>
        <dbReference type="EMBL" id="CAF1107380.1"/>
    </source>
</evidence>
<dbReference type="InterPro" id="IPR012337">
    <property type="entry name" value="RNaseH-like_sf"/>
</dbReference>
<dbReference type="PANTHER" id="PTHR46169:SF29">
    <property type="entry name" value="DNA REPLICATION-RELATED ELEMENT FACTOR, ISOFORM A"/>
    <property type="match status" value="1"/>
</dbReference>
<sequence length="485" mass="56074">MSTTKLELNFPPKKIAFYFFPDLKFNSLTKKKEGYYKICSNNNKRTDCKGNYTNFKRHAETMHVKLLNEFLKTSIPNLGFEPITNQLKISSYDSNHEKQVKFKNSVIEDLIVDCGLPLSIVDKPGFIRFANKECNSKLSKIYRKTITNHDIPAKCILLKPRIREIIQKCNKLCVSAHLLDEAFKPHSFLLEFCIIIGKKTGEKIALKYMIVIEEYQIENKVIKATTDSGANMKKSFEKDIQNLIEEHNDNVGFKLKLEDDDEVDIEVNCENENENEELIIEKDDETSEDMIRFINNFNNKKITPIDRLASSASHQCPGLAESIADNFKLTIPTPGGLRWDSHYRCIFAINILDKNQLNKFLIDYANLIILPTEKEKIEEFLSIMQAFYTASKLSQASERPTISIVVPCIVSIYLHLKKILLTSKYFDEFIKKSIKNLLNRYGAIFIKLGIETDLIEKKNSSNFSDNCYVLSTLLDPRYKDKWINY</sequence>
<reference evidence="1" key="1">
    <citation type="submission" date="2021-02" db="EMBL/GenBank/DDBJ databases">
        <authorList>
            <person name="Nowell W R."/>
        </authorList>
    </citation>
    <scope>NUCLEOTIDE SEQUENCE</scope>
    <source>
        <strain evidence="1">Ploen Becks lab</strain>
    </source>
</reference>
<dbReference type="GO" id="GO:0006357">
    <property type="term" value="P:regulation of transcription by RNA polymerase II"/>
    <property type="evidence" value="ECO:0007669"/>
    <property type="project" value="TreeGrafter"/>
</dbReference>
<evidence type="ECO:0000313" key="2">
    <source>
        <dbReference type="Proteomes" id="UP000663879"/>
    </source>
</evidence>
<protein>
    <submittedName>
        <fullName evidence="1">Uncharacterized protein</fullName>
    </submittedName>
</protein>
<dbReference type="PANTHER" id="PTHR46169">
    <property type="entry name" value="DNA REPLICATION-RELATED ELEMENT FACTOR, ISOFORM A"/>
    <property type="match status" value="1"/>
</dbReference>
<accession>A0A814PKX4</accession>